<evidence type="ECO:0000256" key="7">
    <source>
        <dbReference type="ARBA" id="ARBA00022764"/>
    </source>
</evidence>
<dbReference type="InterPro" id="IPR006656">
    <property type="entry name" value="Mopterin_OxRdtase"/>
</dbReference>
<feature type="chain" id="PRO_5012557053" evidence="12">
    <location>
        <begin position="28"/>
        <end position="1028"/>
    </location>
</feature>
<dbReference type="PROSITE" id="PS51318">
    <property type="entry name" value="TAT"/>
    <property type="match status" value="1"/>
</dbReference>
<accession>A0A238ZC03</accession>
<dbReference type="CDD" id="cd02792">
    <property type="entry name" value="MopB_CT_Formate-Dh-Na-like"/>
    <property type="match status" value="1"/>
</dbReference>
<comment type="subcellular location">
    <subcellularLocation>
        <location evidence="2">Periplasm</location>
    </subcellularLocation>
</comment>
<dbReference type="SUPFAM" id="SSF53706">
    <property type="entry name" value="Formate dehydrogenase/DMSO reductase, domains 1-3"/>
    <property type="match status" value="1"/>
</dbReference>
<evidence type="ECO:0000256" key="8">
    <source>
        <dbReference type="ARBA" id="ARBA00022933"/>
    </source>
</evidence>
<evidence type="ECO:0000256" key="2">
    <source>
        <dbReference type="ARBA" id="ARBA00004418"/>
    </source>
</evidence>
<dbReference type="Gene3D" id="3.40.228.10">
    <property type="entry name" value="Dimethylsulfoxide Reductase, domain 2"/>
    <property type="match status" value="2"/>
</dbReference>
<evidence type="ECO:0000256" key="1">
    <source>
        <dbReference type="ARBA" id="ARBA00001966"/>
    </source>
</evidence>
<gene>
    <name evidence="14" type="ORF">SAMN04488503_1377</name>
</gene>
<keyword evidence="6 12" id="KW-0732">Signal</keyword>
<evidence type="ECO:0000256" key="4">
    <source>
        <dbReference type="ARBA" id="ARBA00022485"/>
    </source>
</evidence>
<dbReference type="SUPFAM" id="SSF50692">
    <property type="entry name" value="ADC-like"/>
    <property type="match status" value="1"/>
</dbReference>
<dbReference type="GO" id="GO:0008863">
    <property type="term" value="F:formate dehydrogenase (NAD+) activity"/>
    <property type="evidence" value="ECO:0007669"/>
    <property type="project" value="InterPro"/>
</dbReference>
<dbReference type="GO" id="GO:0043546">
    <property type="term" value="F:molybdopterin cofactor binding"/>
    <property type="evidence" value="ECO:0007669"/>
    <property type="project" value="InterPro"/>
</dbReference>
<dbReference type="CDD" id="cd02752">
    <property type="entry name" value="MopB_Formate-Dh-Na-like"/>
    <property type="match status" value="1"/>
</dbReference>
<evidence type="ECO:0000313" key="15">
    <source>
        <dbReference type="Proteomes" id="UP000198324"/>
    </source>
</evidence>
<evidence type="ECO:0000256" key="9">
    <source>
        <dbReference type="ARBA" id="ARBA00023002"/>
    </source>
</evidence>
<evidence type="ECO:0000256" key="6">
    <source>
        <dbReference type="ARBA" id="ARBA00022729"/>
    </source>
</evidence>
<dbReference type="PANTHER" id="PTHR43598">
    <property type="entry name" value="TUNGSTEN-CONTAINING FORMYLMETHANOFURAN DEHYDROGENASE 2 SUBUNIT B"/>
    <property type="match status" value="1"/>
</dbReference>
<dbReference type="GO" id="GO:0009055">
    <property type="term" value="F:electron transfer activity"/>
    <property type="evidence" value="ECO:0007669"/>
    <property type="project" value="InterPro"/>
</dbReference>
<dbReference type="InterPro" id="IPR006963">
    <property type="entry name" value="Mopterin_OxRdtase_4Fe-4S_dom"/>
</dbReference>
<evidence type="ECO:0000256" key="12">
    <source>
        <dbReference type="SAM" id="SignalP"/>
    </source>
</evidence>
<keyword evidence="7" id="KW-0574">Periplasm</keyword>
<dbReference type="GO" id="GO:0030151">
    <property type="term" value="F:molybdenum ion binding"/>
    <property type="evidence" value="ECO:0007669"/>
    <property type="project" value="TreeGrafter"/>
</dbReference>
<comment type="cofactor">
    <cofactor evidence="1">
        <name>[4Fe-4S] cluster</name>
        <dbReference type="ChEBI" id="CHEBI:49883"/>
    </cofactor>
</comment>
<dbReference type="PROSITE" id="PS00551">
    <property type="entry name" value="MOLYBDOPTERIN_PROK_1"/>
    <property type="match status" value="1"/>
</dbReference>
<dbReference type="Gene3D" id="2.40.40.20">
    <property type="match status" value="1"/>
</dbReference>
<keyword evidence="15" id="KW-1185">Reference proteome</keyword>
<keyword evidence="10" id="KW-0408">Iron</keyword>
<dbReference type="Proteomes" id="UP000198324">
    <property type="component" value="Unassembled WGS sequence"/>
</dbReference>
<organism evidence="14 15">
    <name type="scientific">Humidesulfovibrio mexicanus</name>
    <dbReference type="NCBI Taxonomy" id="147047"/>
    <lineage>
        <taxon>Bacteria</taxon>
        <taxon>Pseudomonadati</taxon>
        <taxon>Thermodesulfobacteriota</taxon>
        <taxon>Desulfovibrionia</taxon>
        <taxon>Desulfovibrionales</taxon>
        <taxon>Desulfovibrionaceae</taxon>
        <taxon>Humidesulfovibrio</taxon>
    </lineage>
</organism>
<dbReference type="GO" id="GO:0047111">
    <property type="term" value="F:formate dehydrogenase (cytochrome-c-553) activity"/>
    <property type="evidence" value="ECO:0007669"/>
    <property type="project" value="InterPro"/>
</dbReference>
<evidence type="ECO:0000256" key="10">
    <source>
        <dbReference type="ARBA" id="ARBA00023004"/>
    </source>
</evidence>
<dbReference type="PROSITE" id="PS00932">
    <property type="entry name" value="MOLYBDOPTERIN_PROK_3"/>
    <property type="match status" value="1"/>
</dbReference>
<feature type="domain" description="4Fe-4S Mo/W bis-MGD-type" evidence="13">
    <location>
        <begin position="53"/>
        <end position="112"/>
    </location>
</feature>
<protein>
    <submittedName>
        <fullName evidence="14">Formate dehydrogenase alpha subunit</fullName>
    </submittedName>
</protein>
<dbReference type="Pfam" id="PF01568">
    <property type="entry name" value="Molydop_binding"/>
    <property type="match status" value="1"/>
</dbReference>
<dbReference type="EMBL" id="FZOC01000002">
    <property type="protein sequence ID" value="SNR80293.1"/>
    <property type="molecule type" value="Genomic_DNA"/>
</dbReference>
<dbReference type="OrthoDB" id="9757870at2"/>
<evidence type="ECO:0000313" key="14">
    <source>
        <dbReference type="EMBL" id="SNR80293.1"/>
    </source>
</evidence>
<evidence type="ECO:0000256" key="5">
    <source>
        <dbReference type="ARBA" id="ARBA00022723"/>
    </source>
</evidence>
<name>A0A238ZC03_9BACT</name>
<dbReference type="GO" id="GO:0042597">
    <property type="term" value="C:periplasmic space"/>
    <property type="evidence" value="ECO:0007669"/>
    <property type="project" value="UniProtKB-SubCell"/>
</dbReference>
<dbReference type="InterPro" id="IPR027467">
    <property type="entry name" value="MopterinOxRdtase_cofactor_BS"/>
</dbReference>
<dbReference type="GO" id="GO:0051539">
    <property type="term" value="F:4 iron, 4 sulfur cluster binding"/>
    <property type="evidence" value="ECO:0007669"/>
    <property type="project" value="UniProtKB-KW"/>
</dbReference>
<dbReference type="Pfam" id="PF04879">
    <property type="entry name" value="Molybdop_Fe4S4"/>
    <property type="match status" value="1"/>
</dbReference>
<dbReference type="InterPro" id="IPR006311">
    <property type="entry name" value="TAT_signal"/>
</dbReference>
<keyword evidence="11" id="KW-0411">Iron-sulfur</keyword>
<dbReference type="PROSITE" id="PS51669">
    <property type="entry name" value="4FE4S_MOW_BIS_MGD"/>
    <property type="match status" value="1"/>
</dbReference>
<dbReference type="InterPro" id="IPR009010">
    <property type="entry name" value="Asp_de-COase-like_dom_sf"/>
</dbReference>
<dbReference type="Pfam" id="PF00384">
    <property type="entry name" value="Molybdopterin"/>
    <property type="match status" value="1"/>
</dbReference>
<dbReference type="SMART" id="SM00926">
    <property type="entry name" value="Molybdop_Fe4S4"/>
    <property type="match status" value="1"/>
</dbReference>
<proteinExistence type="inferred from homology"/>
<feature type="signal peptide" evidence="12">
    <location>
        <begin position="1"/>
        <end position="27"/>
    </location>
</feature>
<dbReference type="InterPro" id="IPR006443">
    <property type="entry name" value="Formate-DH-alph_fdnG"/>
</dbReference>
<dbReference type="PANTHER" id="PTHR43598:SF1">
    <property type="entry name" value="FORMATE DEHYDROGENASE-O MAJOR SUBUNIT"/>
    <property type="match status" value="1"/>
</dbReference>
<dbReference type="NCBIfam" id="TIGR01553">
    <property type="entry name" value="formate-DH-alph"/>
    <property type="match status" value="1"/>
</dbReference>
<keyword evidence="4" id="KW-0004">4Fe-4S</keyword>
<dbReference type="Gene3D" id="3.40.50.740">
    <property type="match status" value="1"/>
</dbReference>
<dbReference type="Gene3D" id="3.30.200.210">
    <property type="match status" value="1"/>
</dbReference>
<keyword evidence="8" id="KW-0712">Selenocysteine</keyword>
<keyword evidence="5" id="KW-0479">Metal-binding</keyword>
<evidence type="ECO:0000259" key="13">
    <source>
        <dbReference type="PROSITE" id="PS51669"/>
    </source>
</evidence>
<keyword evidence="9" id="KW-0560">Oxidoreductase</keyword>
<dbReference type="RefSeq" id="WP_089273052.1">
    <property type="nucleotide sequence ID" value="NZ_FZOC01000002.1"/>
</dbReference>
<dbReference type="AlphaFoldDB" id="A0A238ZC03"/>
<dbReference type="InterPro" id="IPR006655">
    <property type="entry name" value="Mopterin_OxRdtase_prok_CS"/>
</dbReference>
<reference evidence="14 15" key="1">
    <citation type="submission" date="2017-06" db="EMBL/GenBank/DDBJ databases">
        <authorList>
            <person name="Kim H.J."/>
            <person name="Triplett B.A."/>
        </authorList>
    </citation>
    <scope>NUCLEOTIDE SEQUENCE [LARGE SCALE GENOMIC DNA]</scope>
    <source>
        <strain evidence="14 15">DSM 13116</strain>
    </source>
</reference>
<comment type="similarity">
    <text evidence="3">Belongs to the prokaryotic molybdopterin-containing oxidoreductase family.</text>
</comment>
<sequence length="1028" mass="113848">MTLTRRGFIKLSATAALTTAFSGIGFAAKPAKGKPAAGTPKVDRIAQLKPEWSKQTTTICCYCAVGCGLIVNTALEGTKRAINIEGDPDHPINEGALCPKGGSIYQLTEGTPGQPNPRLQKVMYRKPYGTKWEEKSWDWALERIAKNIKRDRDATFALKNAKGQTVNRCEGLASVGSAAFDSEECWAYQAFLRSLGLTFIEHQARICHSASVAALAETFGRGAMTNHWIDIKNSDCILIMGSNAAETHPISFKWITRAQEKGATVIHVDPRFTRTSSKADIYAPLRSGTDIAFLGGMINYILENDLIFKEYVVNYTNASFVVGKAFDFKDGMFSGFDEATGKYDKSKWAFELDASGAPKRDNTLANPRCVYQLMKKHYSRYTIKNVTSITGTPEDKLLAVYKAYSATGKPDKAGTELYAMGWTQHTVGVQNIRTMSIIQSLLGNMGVAGGGVNALRGEGNVQGSTDQALLYHIIPGYMPTPSTAQPTLDDYLKLIKPVSKDPKSMNWKKNYGKYAVSLLKSFYKDAEPATAYNWMPKLDAGQNASWLVLFDEMFKGKFKGFFAWGMNPAVSGADSNKTRQALAKLDWMVNVNIFDNETGSFWHGPGMDPAKVKTEVFMLPCAVSTEKEGSITNSGRWMQWRYQGPKPLGDARPDGEIIYELAQKVRELYKKEGGAFPEPVLNMNWEDMGNGHEFDVHKTAKLINGYYLKDVEEKQPDGSVKVYKKGSQVQSFLFLKDDGSTACGNWIYSGSYVGPDPKDNRAAKRSKEQTPAQANVGLYPNWSWSWPVNRRIIYNRASVDQTGKPYNPQKAVLAWNADGKKWDIDVVDGGGAPGTVHPFIMQQHGMAALFGPGLNDGPFPEHYEPMNCPVTSHPFSKVLNNPAALQFKGDKYAVCDPRYPFVCSTIRVAEHWQTGLMTRWQPWLLEAQPQMFCEMSEELAELRGIKNGEKVILENGRGSNWAIAIVTKRLKPMTIQGDTVHQVCIPWHFGWRFPKDGGDAANLLTSAVGDANTSIPESKAFMVNVRKA</sequence>
<evidence type="ECO:0000256" key="3">
    <source>
        <dbReference type="ARBA" id="ARBA00010312"/>
    </source>
</evidence>
<dbReference type="InterPro" id="IPR006657">
    <property type="entry name" value="MoPterin_dinucl-bd_dom"/>
</dbReference>
<dbReference type="GO" id="GO:0009061">
    <property type="term" value="P:anaerobic respiration"/>
    <property type="evidence" value="ECO:0007669"/>
    <property type="project" value="TreeGrafter"/>
</dbReference>
<evidence type="ECO:0000256" key="11">
    <source>
        <dbReference type="ARBA" id="ARBA00023014"/>
    </source>
</evidence>